<name>A0A7I9YNY7_MYCBU</name>
<dbReference type="RefSeq" id="WP_163711940.1">
    <property type="nucleotide sequence ID" value="NZ_BLKZ01000001.1"/>
</dbReference>
<comment type="caution">
    <text evidence="2">The sequence shown here is derived from an EMBL/GenBank/DDBJ whole genome shotgun (WGS) entry which is preliminary data.</text>
</comment>
<evidence type="ECO:0000313" key="2">
    <source>
        <dbReference type="EMBL" id="GFG90379.1"/>
    </source>
</evidence>
<dbReference type="EMBL" id="BLKZ01000001">
    <property type="protein sequence ID" value="GFG90379.1"/>
    <property type="molecule type" value="Genomic_DNA"/>
</dbReference>
<keyword evidence="3" id="KW-1185">Reference proteome</keyword>
<dbReference type="InterPro" id="IPR038332">
    <property type="entry name" value="PPE_sf"/>
</dbReference>
<gene>
    <name evidence="2" type="ORF">MBOU_24210</name>
</gene>
<feature type="domain" description="PE" evidence="1">
    <location>
        <begin position="4"/>
        <end position="94"/>
    </location>
</feature>
<dbReference type="AlphaFoldDB" id="A0A7I9YNY7"/>
<accession>A0A7I9YNY7</accession>
<organism evidence="2 3">
    <name type="scientific">Mycobacterium bourgelatii</name>
    <dbReference type="NCBI Taxonomy" id="1273442"/>
    <lineage>
        <taxon>Bacteria</taxon>
        <taxon>Bacillati</taxon>
        <taxon>Actinomycetota</taxon>
        <taxon>Actinomycetes</taxon>
        <taxon>Mycobacteriales</taxon>
        <taxon>Mycobacteriaceae</taxon>
        <taxon>Mycobacterium</taxon>
    </lineage>
</organism>
<protein>
    <recommendedName>
        <fullName evidence="1">PE domain-containing protein</fullName>
    </recommendedName>
</protein>
<dbReference type="Proteomes" id="UP000465360">
    <property type="component" value="Unassembled WGS sequence"/>
</dbReference>
<dbReference type="Pfam" id="PF00934">
    <property type="entry name" value="PE"/>
    <property type="match status" value="1"/>
</dbReference>
<reference evidence="2 3" key="1">
    <citation type="journal article" date="2019" name="Emerg. Microbes Infect.">
        <title>Comprehensive subspecies identification of 175 nontuberculous mycobacteria species based on 7547 genomic profiles.</title>
        <authorList>
            <person name="Matsumoto Y."/>
            <person name="Kinjo T."/>
            <person name="Motooka D."/>
            <person name="Nabeya D."/>
            <person name="Jung N."/>
            <person name="Uechi K."/>
            <person name="Horii T."/>
            <person name="Iida T."/>
            <person name="Fujita J."/>
            <person name="Nakamura S."/>
        </authorList>
    </citation>
    <scope>NUCLEOTIDE SEQUENCE [LARGE SCALE GENOMIC DNA]</scope>
    <source>
        <strain evidence="2 3">JCM 30725</strain>
    </source>
</reference>
<proteinExistence type="predicted"/>
<dbReference type="SUPFAM" id="SSF140459">
    <property type="entry name" value="PE/PPE dimer-like"/>
    <property type="match status" value="1"/>
</dbReference>
<evidence type="ECO:0000313" key="3">
    <source>
        <dbReference type="Proteomes" id="UP000465360"/>
    </source>
</evidence>
<evidence type="ECO:0000259" key="1">
    <source>
        <dbReference type="Pfam" id="PF00934"/>
    </source>
</evidence>
<dbReference type="Gene3D" id="1.10.287.850">
    <property type="entry name" value="HP0062-like domain"/>
    <property type="match status" value="1"/>
</dbReference>
<dbReference type="InterPro" id="IPR000084">
    <property type="entry name" value="PE-PGRS_N"/>
</dbReference>
<sequence>MSFVSVVPDIISSAAGNLASIGNALTEANVAAAIPTFGLGVMGADEISAAVKAAFAAHAEQYQAVSAKASAFHEEFVRTLSSGLNAYVTTEFANVEQGLAKALNAPVQSLLGAGPGAAAAAAAEEAITRSFDLPLGPLHLSGSLTGNTFADGSVFASGNAVATLTTPLGQQVLFSASGTGGVDVNGPMFASVNATTPYGPVGLSLNGTKVTGLGNPAYQITGGSITLPPSLPLLLAAQYGPVATGTASLMNSTGSFFSALSSGNLIEAAQIAVKFPFSYSEAVLFGHTTVSFPDTSLAASLGLPAVPQVHIPFGGVFADPQPITVTVPTYNFGGATLVGSTFALQGTQFGGVVPLFRNALGLPF</sequence>